<comment type="caution">
    <text evidence="1">The sequence shown here is derived from an EMBL/GenBank/DDBJ whole genome shotgun (WGS) entry which is preliminary data.</text>
</comment>
<name>A0AAN9JRJ5_CLITE</name>
<dbReference type="EMBL" id="JAYKXN010000003">
    <property type="protein sequence ID" value="KAK7302773.1"/>
    <property type="molecule type" value="Genomic_DNA"/>
</dbReference>
<evidence type="ECO:0000313" key="2">
    <source>
        <dbReference type="Proteomes" id="UP001359559"/>
    </source>
</evidence>
<evidence type="ECO:0000313" key="1">
    <source>
        <dbReference type="EMBL" id="KAK7302773.1"/>
    </source>
</evidence>
<dbReference type="AlphaFoldDB" id="A0AAN9JRJ5"/>
<keyword evidence="2" id="KW-1185">Reference proteome</keyword>
<protein>
    <submittedName>
        <fullName evidence="1">Uncharacterized protein</fullName>
    </submittedName>
</protein>
<accession>A0AAN9JRJ5</accession>
<dbReference type="Proteomes" id="UP001359559">
    <property type="component" value="Unassembled WGS sequence"/>
</dbReference>
<organism evidence="1 2">
    <name type="scientific">Clitoria ternatea</name>
    <name type="common">Butterfly pea</name>
    <dbReference type="NCBI Taxonomy" id="43366"/>
    <lineage>
        <taxon>Eukaryota</taxon>
        <taxon>Viridiplantae</taxon>
        <taxon>Streptophyta</taxon>
        <taxon>Embryophyta</taxon>
        <taxon>Tracheophyta</taxon>
        <taxon>Spermatophyta</taxon>
        <taxon>Magnoliopsida</taxon>
        <taxon>eudicotyledons</taxon>
        <taxon>Gunneridae</taxon>
        <taxon>Pentapetalae</taxon>
        <taxon>rosids</taxon>
        <taxon>fabids</taxon>
        <taxon>Fabales</taxon>
        <taxon>Fabaceae</taxon>
        <taxon>Papilionoideae</taxon>
        <taxon>50 kb inversion clade</taxon>
        <taxon>NPAAA clade</taxon>
        <taxon>indigoferoid/millettioid clade</taxon>
        <taxon>Phaseoleae</taxon>
        <taxon>Clitoria</taxon>
    </lineage>
</organism>
<gene>
    <name evidence="1" type="ORF">RJT34_13669</name>
</gene>
<sequence length="86" mass="9920">MTMLFIAGRESEKQHLSLLYKSNFMNFLERILVQWVWTHGKGGKASWVNFLSGMYKKHSRVTRNYCGAALNFLLHSQSPPPGFLKS</sequence>
<reference evidence="1 2" key="1">
    <citation type="submission" date="2024-01" db="EMBL/GenBank/DDBJ databases">
        <title>The genomes of 5 underutilized Papilionoideae crops provide insights into root nodulation and disease resistance.</title>
        <authorList>
            <person name="Yuan L."/>
        </authorList>
    </citation>
    <scope>NUCLEOTIDE SEQUENCE [LARGE SCALE GENOMIC DNA]</scope>
    <source>
        <strain evidence="1">LY-2023</strain>
        <tissue evidence="1">Leaf</tissue>
    </source>
</reference>
<proteinExistence type="predicted"/>